<gene>
    <name evidence="2" type="ORF">HPB48_008526</name>
</gene>
<dbReference type="Gene3D" id="3.40.50.150">
    <property type="entry name" value="Vaccinia Virus protein VP39"/>
    <property type="match status" value="1"/>
</dbReference>
<evidence type="ECO:0000259" key="1">
    <source>
        <dbReference type="Pfam" id="PF08241"/>
    </source>
</evidence>
<dbReference type="SUPFAM" id="SSF53335">
    <property type="entry name" value="S-adenosyl-L-methionine-dependent methyltransferases"/>
    <property type="match status" value="1"/>
</dbReference>
<evidence type="ECO:0000313" key="3">
    <source>
        <dbReference type="Proteomes" id="UP000821853"/>
    </source>
</evidence>
<proteinExistence type="predicted"/>
<dbReference type="OrthoDB" id="416496at2759"/>
<keyword evidence="3" id="KW-1185">Reference proteome</keyword>
<dbReference type="InterPro" id="IPR013216">
    <property type="entry name" value="Methyltransf_11"/>
</dbReference>
<comment type="caution">
    <text evidence="2">The sequence shown here is derived from an EMBL/GenBank/DDBJ whole genome shotgun (WGS) entry which is preliminary data.</text>
</comment>
<dbReference type="PANTHER" id="PTHR45036">
    <property type="entry name" value="METHYLTRANSFERASE LIKE 7B"/>
    <property type="match status" value="1"/>
</dbReference>
<dbReference type="VEuPathDB" id="VectorBase:HLOH_043009"/>
<dbReference type="InterPro" id="IPR052356">
    <property type="entry name" value="Thiol_S-MT"/>
</dbReference>
<protein>
    <recommendedName>
        <fullName evidence="1">Methyltransferase type 11 domain-containing protein</fullName>
    </recommendedName>
</protein>
<organism evidence="2 3">
    <name type="scientific">Haemaphysalis longicornis</name>
    <name type="common">Bush tick</name>
    <dbReference type="NCBI Taxonomy" id="44386"/>
    <lineage>
        <taxon>Eukaryota</taxon>
        <taxon>Metazoa</taxon>
        <taxon>Ecdysozoa</taxon>
        <taxon>Arthropoda</taxon>
        <taxon>Chelicerata</taxon>
        <taxon>Arachnida</taxon>
        <taxon>Acari</taxon>
        <taxon>Parasitiformes</taxon>
        <taxon>Ixodida</taxon>
        <taxon>Ixodoidea</taxon>
        <taxon>Ixodidae</taxon>
        <taxon>Haemaphysalinae</taxon>
        <taxon>Haemaphysalis</taxon>
    </lineage>
</organism>
<feature type="domain" description="Methyltransferase type 11" evidence="1">
    <location>
        <begin position="15"/>
        <end position="56"/>
    </location>
</feature>
<evidence type="ECO:0000313" key="2">
    <source>
        <dbReference type="EMBL" id="KAH9382053.1"/>
    </source>
</evidence>
<dbReference type="Pfam" id="PF08241">
    <property type="entry name" value="Methyltransf_11"/>
    <property type="match status" value="1"/>
</dbReference>
<name>A0A9J6H2T7_HAELO</name>
<dbReference type="AlphaFoldDB" id="A0A9J6H2T7"/>
<dbReference type="InterPro" id="IPR029063">
    <property type="entry name" value="SAM-dependent_MTases_sf"/>
</dbReference>
<reference evidence="2 3" key="1">
    <citation type="journal article" date="2020" name="Cell">
        <title>Large-Scale Comparative Analyses of Tick Genomes Elucidate Their Genetic Diversity and Vector Capacities.</title>
        <authorList>
            <consortium name="Tick Genome and Microbiome Consortium (TIGMIC)"/>
            <person name="Jia N."/>
            <person name="Wang J."/>
            <person name="Shi W."/>
            <person name="Du L."/>
            <person name="Sun Y."/>
            <person name="Zhan W."/>
            <person name="Jiang J.F."/>
            <person name="Wang Q."/>
            <person name="Zhang B."/>
            <person name="Ji P."/>
            <person name="Bell-Sakyi L."/>
            <person name="Cui X.M."/>
            <person name="Yuan T.T."/>
            <person name="Jiang B.G."/>
            <person name="Yang W.F."/>
            <person name="Lam T.T."/>
            <person name="Chang Q.C."/>
            <person name="Ding S.J."/>
            <person name="Wang X.J."/>
            <person name="Zhu J.G."/>
            <person name="Ruan X.D."/>
            <person name="Zhao L."/>
            <person name="Wei J.T."/>
            <person name="Ye R.Z."/>
            <person name="Que T.C."/>
            <person name="Du C.H."/>
            <person name="Zhou Y.H."/>
            <person name="Cheng J.X."/>
            <person name="Dai P.F."/>
            <person name="Guo W.B."/>
            <person name="Han X.H."/>
            <person name="Huang E.J."/>
            <person name="Li L.F."/>
            <person name="Wei W."/>
            <person name="Gao Y.C."/>
            <person name="Liu J.Z."/>
            <person name="Shao H.Z."/>
            <person name="Wang X."/>
            <person name="Wang C.C."/>
            <person name="Yang T.C."/>
            <person name="Huo Q.B."/>
            <person name="Li W."/>
            <person name="Chen H.Y."/>
            <person name="Chen S.E."/>
            <person name="Zhou L.G."/>
            <person name="Ni X.B."/>
            <person name="Tian J.H."/>
            <person name="Sheng Y."/>
            <person name="Liu T."/>
            <person name="Pan Y.S."/>
            <person name="Xia L.Y."/>
            <person name="Li J."/>
            <person name="Zhao F."/>
            <person name="Cao W.C."/>
        </authorList>
    </citation>
    <scope>NUCLEOTIDE SEQUENCE [LARGE SCALE GENOMIC DNA]</scope>
    <source>
        <strain evidence="2">HaeL-2018</strain>
    </source>
</reference>
<sequence length="69" mass="7738">MGDFIPFQVQMKGHVCGCGEDMKELPDDHFDAVIMTFVLCSARNGPKVLEEIKRVLVKVRALTCIKSLE</sequence>
<accession>A0A9J6H2T7</accession>
<dbReference type="EMBL" id="JABSTR010000011">
    <property type="protein sequence ID" value="KAH9382053.1"/>
    <property type="molecule type" value="Genomic_DNA"/>
</dbReference>
<dbReference type="Proteomes" id="UP000821853">
    <property type="component" value="Chromosome 9"/>
</dbReference>
<dbReference type="GO" id="GO:0008757">
    <property type="term" value="F:S-adenosylmethionine-dependent methyltransferase activity"/>
    <property type="evidence" value="ECO:0007669"/>
    <property type="project" value="InterPro"/>
</dbReference>
<dbReference type="PANTHER" id="PTHR45036:SF1">
    <property type="entry name" value="METHYLTRANSFERASE LIKE 7A"/>
    <property type="match status" value="1"/>
</dbReference>